<gene>
    <name evidence="2" type="ORF">ENS29_09365</name>
</gene>
<sequence length="191" mass="20841">MKYRALWITMVVGMFMVAIGWSGMAHSYGIEEIGYNVLDFDSEEDAIRWLQQYANENGLSLDDLFNMSQDATGTFEGCKNTTITPSSITTTVPKSIQIIQIYIKVTIGDCGNVLCSTMGFGITWKTAPSTGAMIFGPSPSQTQDQICVGNSITSKGMLLLQKTVPKGKYMLSIKVGGFGSADYWDLPVTIN</sequence>
<keyword evidence="1" id="KW-1133">Transmembrane helix</keyword>
<dbReference type="AlphaFoldDB" id="A0A7C4RJ03"/>
<reference evidence="2" key="1">
    <citation type="journal article" date="2020" name="mSystems">
        <title>Genome- and Community-Level Interaction Insights into Carbon Utilization and Element Cycling Functions of Hydrothermarchaeota in Hydrothermal Sediment.</title>
        <authorList>
            <person name="Zhou Z."/>
            <person name="Liu Y."/>
            <person name="Xu W."/>
            <person name="Pan J."/>
            <person name="Luo Z.H."/>
            <person name="Li M."/>
        </authorList>
    </citation>
    <scope>NUCLEOTIDE SEQUENCE [LARGE SCALE GENOMIC DNA]</scope>
    <source>
        <strain evidence="2">SpSt-477</strain>
    </source>
</reference>
<dbReference type="EMBL" id="DSUH01000220">
    <property type="protein sequence ID" value="HGU33049.1"/>
    <property type="molecule type" value="Genomic_DNA"/>
</dbReference>
<protein>
    <submittedName>
        <fullName evidence="2">Uncharacterized protein</fullName>
    </submittedName>
</protein>
<keyword evidence="1" id="KW-0812">Transmembrane</keyword>
<comment type="caution">
    <text evidence="2">The sequence shown here is derived from an EMBL/GenBank/DDBJ whole genome shotgun (WGS) entry which is preliminary data.</text>
</comment>
<proteinExistence type="predicted"/>
<keyword evidence="1" id="KW-0472">Membrane</keyword>
<evidence type="ECO:0000256" key="1">
    <source>
        <dbReference type="SAM" id="Phobius"/>
    </source>
</evidence>
<feature type="transmembrane region" description="Helical" evidence="1">
    <location>
        <begin position="6"/>
        <end position="24"/>
    </location>
</feature>
<evidence type="ECO:0000313" key="2">
    <source>
        <dbReference type="EMBL" id="HGU33049.1"/>
    </source>
</evidence>
<name>A0A7C4RJ03_9BACT</name>
<organism evidence="2">
    <name type="scientific">Desulfatirhabdium butyrativorans</name>
    <dbReference type="NCBI Taxonomy" id="340467"/>
    <lineage>
        <taxon>Bacteria</taxon>
        <taxon>Pseudomonadati</taxon>
        <taxon>Thermodesulfobacteriota</taxon>
        <taxon>Desulfobacteria</taxon>
        <taxon>Desulfobacterales</taxon>
        <taxon>Desulfatirhabdiaceae</taxon>
        <taxon>Desulfatirhabdium</taxon>
    </lineage>
</organism>
<accession>A0A7C4RJ03</accession>